<evidence type="ECO:0000256" key="4">
    <source>
        <dbReference type="ARBA" id="ARBA00023136"/>
    </source>
</evidence>
<dbReference type="EMBL" id="WHPN01000039">
    <property type="protein sequence ID" value="KAF4410764.1"/>
    <property type="molecule type" value="Genomic_DNA"/>
</dbReference>
<organism evidence="6 7">
    <name type="scientific">Streptomyces lycii</name>
    <dbReference type="NCBI Taxonomy" id="2654337"/>
    <lineage>
        <taxon>Bacteria</taxon>
        <taxon>Bacillati</taxon>
        <taxon>Actinomycetota</taxon>
        <taxon>Actinomycetes</taxon>
        <taxon>Kitasatosporales</taxon>
        <taxon>Streptomycetaceae</taxon>
        <taxon>Streptomyces</taxon>
    </lineage>
</organism>
<accession>A0ABQ7FS41</accession>
<gene>
    <name evidence="6" type="ORF">GCU69_02150</name>
</gene>
<evidence type="ECO:0000313" key="6">
    <source>
        <dbReference type="EMBL" id="KAF4410764.1"/>
    </source>
</evidence>
<evidence type="ECO:0000256" key="2">
    <source>
        <dbReference type="ARBA" id="ARBA00022692"/>
    </source>
</evidence>
<dbReference type="Pfam" id="PF13564">
    <property type="entry name" value="DoxX_2"/>
    <property type="match status" value="1"/>
</dbReference>
<keyword evidence="4 5" id="KW-0472">Membrane</keyword>
<evidence type="ECO:0000313" key="7">
    <source>
        <dbReference type="Proteomes" id="UP000621266"/>
    </source>
</evidence>
<protein>
    <submittedName>
        <fullName evidence="6">DoxX family protein</fullName>
    </submittedName>
</protein>
<evidence type="ECO:0000256" key="3">
    <source>
        <dbReference type="ARBA" id="ARBA00022989"/>
    </source>
</evidence>
<reference evidence="6 7" key="1">
    <citation type="submission" date="2019-10" db="EMBL/GenBank/DDBJ databases">
        <title>Streptomyces tenebrisbrunneis sp.nov., an endogenous actinomycete isolated from of Lycium ruthenicum.</title>
        <authorList>
            <person name="Ma L."/>
        </authorList>
    </citation>
    <scope>NUCLEOTIDE SEQUENCE [LARGE SCALE GENOMIC DNA]</scope>
    <source>
        <strain evidence="6 7">TRM 66187</strain>
    </source>
</reference>
<dbReference type="InterPro" id="IPR032808">
    <property type="entry name" value="DoxX"/>
</dbReference>
<evidence type="ECO:0000256" key="1">
    <source>
        <dbReference type="ARBA" id="ARBA00004141"/>
    </source>
</evidence>
<evidence type="ECO:0000256" key="5">
    <source>
        <dbReference type="SAM" id="Phobius"/>
    </source>
</evidence>
<sequence length="117" mass="11833">MFTTCVVIVVLVAAANVWSAVVDLVKTDAVLANSAEAGVPESWLPWLAALKVAGAAGLLLGLLGADALGLAAAVGLVLYYVCAVGLHVRRRVFHNIAFPAVFLGLAVAALAAGAVVR</sequence>
<dbReference type="Proteomes" id="UP000621266">
    <property type="component" value="Unassembled WGS sequence"/>
</dbReference>
<keyword evidence="7" id="KW-1185">Reference proteome</keyword>
<proteinExistence type="predicted"/>
<keyword evidence="3 5" id="KW-1133">Transmembrane helix</keyword>
<comment type="caution">
    <text evidence="6">The sequence shown here is derived from an EMBL/GenBank/DDBJ whole genome shotgun (WGS) entry which is preliminary data.</text>
</comment>
<keyword evidence="2 5" id="KW-0812">Transmembrane</keyword>
<feature type="transmembrane region" description="Helical" evidence="5">
    <location>
        <begin position="96"/>
        <end position="116"/>
    </location>
</feature>
<dbReference type="RefSeq" id="WP_098751505.1">
    <property type="nucleotide sequence ID" value="NZ_WHPN01000039.1"/>
</dbReference>
<name>A0ABQ7FS41_9ACTN</name>
<comment type="subcellular location">
    <subcellularLocation>
        <location evidence="1">Membrane</location>
        <topology evidence="1">Multi-pass membrane protein</topology>
    </subcellularLocation>
</comment>